<name>A0ACD0NQ99_9BASI</name>
<evidence type="ECO:0000313" key="1">
    <source>
        <dbReference type="EMBL" id="PWN48010.1"/>
    </source>
</evidence>
<dbReference type="EMBL" id="KZ820286">
    <property type="protein sequence ID" value="PWN48010.1"/>
    <property type="molecule type" value="Genomic_DNA"/>
</dbReference>
<gene>
    <name evidence="1" type="ORF">IE53DRAFT_320177</name>
</gene>
<protein>
    <submittedName>
        <fullName evidence="1">Uncharacterized protein</fullName>
    </submittedName>
</protein>
<proteinExistence type="predicted"/>
<keyword evidence="2" id="KW-1185">Reference proteome</keyword>
<reference evidence="1 2" key="1">
    <citation type="journal article" date="2018" name="Mol. Biol. Evol.">
        <title>Broad Genomic Sampling Reveals a Smut Pathogenic Ancestry of the Fungal Clade Ustilaginomycotina.</title>
        <authorList>
            <person name="Kijpornyongpan T."/>
            <person name="Mondo S.J."/>
            <person name="Barry K."/>
            <person name="Sandor L."/>
            <person name="Lee J."/>
            <person name="Lipzen A."/>
            <person name="Pangilinan J."/>
            <person name="LaButti K."/>
            <person name="Hainaut M."/>
            <person name="Henrissat B."/>
            <person name="Grigoriev I.V."/>
            <person name="Spatafora J.W."/>
            <person name="Aime M.C."/>
        </authorList>
    </citation>
    <scope>NUCLEOTIDE SEQUENCE [LARGE SCALE GENOMIC DNA]</scope>
    <source>
        <strain evidence="1 2">SA 807</strain>
    </source>
</reference>
<sequence length="171" mass="19745">MTVCKWFRAGHCRRAESCWFSHDLESRTGASEGASHEREEEEEVTCGICIDTPHVFGLLENCDHVFCLDCLKAWRWAKEKDVALIESGVTKQCPTCRAQSHFITPSHMARKGEAKARAIERYKDKLSRVPCKHFEKSKRLRDRPFCPFGDDCHYSHKLTPQDDRYLFHAGA</sequence>
<dbReference type="Proteomes" id="UP000245626">
    <property type="component" value="Unassembled WGS sequence"/>
</dbReference>
<evidence type="ECO:0000313" key="2">
    <source>
        <dbReference type="Proteomes" id="UP000245626"/>
    </source>
</evidence>
<organism evidence="1 2">
    <name type="scientific">Violaceomyces palustris</name>
    <dbReference type="NCBI Taxonomy" id="1673888"/>
    <lineage>
        <taxon>Eukaryota</taxon>
        <taxon>Fungi</taxon>
        <taxon>Dikarya</taxon>
        <taxon>Basidiomycota</taxon>
        <taxon>Ustilaginomycotina</taxon>
        <taxon>Ustilaginomycetes</taxon>
        <taxon>Violaceomycetales</taxon>
        <taxon>Violaceomycetaceae</taxon>
        <taxon>Violaceomyces</taxon>
    </lineage>
</organism>
<feature type="non-terminal residue" evidence="1">
    <location>
        <position position="171"/>
    </location>
</feature>
<accession>A0ACD0NQ99</accession>